<dbReference type="InterPro" id="IPR000994">
    <property type="entry name" value="Pept_M24"/>
</dbReference>
<dbReference type="InterPro" id="IPR002467">
    <property type="entry name" value="Pept_M24A_MAP1"/>
</dbReference>
<dbReference type="Pfam" id="PF00557">
    <property type="entry name" value="Peptidase_M24"/>
    <property type="match status" value="1"/>
</dbReference>
<comment type="cofactor">
    <cofactor evidence="6">
        <name>Co(2+)</name>
        <dbReference type="ChEBI" id="CHEBI:48828"/>
    </cofactor>
    <cofactor evidence="6">
        <name>Zn(2+)</name>
        <dbReference type="ChEBI" id="CHEBI:29105"/>
    </cofactor>
    <cofactor evidence="6">
        <name>Mn(2+)</name>
        <dbReference type="ChEBI" id="CHEBI:29035"/>
    </cofactor>
    <cofactor evidence="6">
        <name>Fe(2+)</name>
        <dbReference type="ChEBI" id="CHEBI:29033"/>
    </cofactor>
    <text evidence="6">Binds 2 divalent metal cations per subunit. Has a high-affinity and a low affinity metal-binding site. The true nature of the physiological cofactor is under debate. The enzyme is active with cobalt, zinc, manganese or divalent iron ions. Most likely, methionine aminopeptidases function as mononuclear Fe(2+)-metalloproteases under physiological conditions, and the catalytically relevant metal-binding site has been assigned to the histidine-containing high-affinity site.</text>
</comment>
<feature type="binding site" evidence="6">
    <location>
        <position position="106"/>
    </location>
    <ligand>
        <name>a divalent metal cation</name>
        <dbReference type="ChEBI" id="CHEBI:60240"/>
        <label>2</label>
        <note>catalytic</note>
    </ligand>
</feature>
<comment type="function">
    <text evidence="1 6">Removes the N-terminal methionine from nascent proteins. The N-terminal methionine is often cleaved when the second residue in the primary sequence is small and uncharged (Met-Ala-, Cys, Gly, Pro, Ser, Thr, or Val). Requires deformylation of the N(alpha)-formylated initiator methionine before it can be hydrolyzed.</text>
</comment>
<dbReference type="GO" id="GO:0005829">
    <property type="term" value="C:cytosol"/>
    <property type="evidence" value="ECO:0007669"/>
    <property type="project" value="TreeGrafter"/>
</dbReference>
<dbReference type="NCBIfam" id="TIGR00500">
    <property type="entry name" value="met_pdase_I"/>
    <property type="match status" value="1"/>
</dbReference>
<dbReference type="GO" id="GO:0004239">
    <property type="term" value="F:initiator methionyl aminopeptidase activity"/>
    <property type="evidence" value="ECO:0007669"/>
    <property type="project" value="UniProtKB-UniRule"/>
</dbReference>
<comment type="caution">
    <text evidence="9">The sequence shown here is derived from an EMBL/GenBank/DDBJ whole genome shotgun (WGS) entry which is preliminary data.</text>
</comment>
<dbReference type="EC" id="3.4.11.18" evidence="6 7"/>
<evidence type="ECO:0000313" key="9">
    <source>
        <dbReference type="EMBL" id="KSV18694.1"/>
    </source>
</evidence>
<keyword evidence="2 6" id="KW-0031">Aminopeptidase</keyword>
<dbReference type="EMBL" id="JGYD01000010">
    <property type="protein sequence ID" value="KSV18694.1"/>
    <property type="molecule type" value="Genomic_DNA"/>
</dbReference>
<protein>
    <recommendedName>
        <fullName evidence="6 7">Methionine aminopeptidase</fullName>
        <shortName evidence="6">MAP</shortName>
        <shortName evidence="6">MetAP</shortName>
        <ecNumber evidence="6 7">3.4.11.18</ecNumber>
    </recommendedName>
    <alternativeName>
        <fullName evidence="6">Peptidase M</fullName>
    </alternativeName>
</protein>
<evidence type="ECO:0000256" key="4">
    <source>
        <dbReference type="ARBA" id="ARBA00022723"/>
    </source>
</evidence>
<feature type="binding site" evidence="6">
    <location>
        <position position="95"/>
    </location>
    <ligand>
        <name>a divalent metal cation</name>
        <dbReference type="ChEBI" id="CHEBI:60240"/>
        <label>1</label>
    </ligand>
</feature>
<dbReference type="PANTHER" id="PTHR43330:SF27">
    <property type="entry name" value="METHIONINE AMINOPEPTIDASE"/>
    <property type="match status" value="1"/>
</dbReference>
<dbReference type="CDD" id="cd01086">
    <property type="entry name" value="MetAP1"/>
    <property type="match status" value="1"/>
</dbReference>
<feature type="binding site" evidence="6">
    <location>
        <position position="169"/>
    </location>
    <ligand>
        <name>a divalent metal cation</name>
        <dbReference type="ChEBI" id="CHEBI:60240"/>
        <label>2</label>
        <note>catalytic</note>
    </ligand>
</feature>
<dbReference type="InterPro" id="IPR001714">
    <property type="entry name" value="Pept_M24_MAP"/>
</dbReference>
<accession>A0A0V8M4K5</accession>
<dbReference type="PANTHER" id="PTHR43330">
    <property type="entry name" value="METHIONINE AMINOPEPTIDASE"/>
    <property type="match status" value="1"/>
</dbReference>
<keyword evidence="3 6" id="KW-0645">Protease</keyword>
<sequence length="251" mass="26809">MTIILKTEKEIAIMRRAGHILAAALEEVKKNVRPGVTTRELDEIAERELRRRGTTPSFKGYQGFPASLCASVNEEIVHGIPGGRVLKEGDIISLDIGNILEGFQADMAVTVGVGEISPAATRLLSATQASLVAGIAQARAGGHLGDIGAVVEEYAQSRGYGVVKDYTGHGIGRDMHEDPQIPNFGRRGKGPELKKGMTLAIEPMLNLGTEKTRVAPDCWTVYTADGSLSAHFEHTVAITDGEPEILTVIEG</sequence>
<comment type="catalytic activity">
    <reaction evidence="6 7">
        <text>Release of N-terminal amino acids, preferentially methionine, from peptides and arylamides.</text>
        <dbReference type="EC" id="3.4.11.18"/>
    </reaction>
</comment>
<keyword evidence="4 6" id="KW-0479">Metal-binding</keyword>
<dbReference type="SUPFAM" id="SSF55920">
    <property type="entry name" value="Creatinase/aminopeptidase"/>
    <property type="match status" value="1"/>
</dbReference>
<feature type="binding site" evidence="6">
    <location>
        <position position="106"/>
    </location>
    <ligand>
        <name>a divalent metal cation</name>
        <dbReference type="ChEBI" id="CHEBI:60240"/>
        <label>1</label>
    </ligand>
</feature>
<evidence type="ECO:0000256" key="2">
    <source>
        <dbReference type="ARBA" id="ARBA00022438"/>
    </source>
</evidence>
<feature type="binding site" evidence="6">
    <location>
        <position position="78"/>
    </location>
    <ligand>
        <name>substrate</name>
    </ligand>
</feature>
<dbReference type="AlphaFoldDB" id="A0A0V8M4K5"/>
<evidence type="ECO:0000259" key="8">
    <source>
        <dbReference type="Pfam" id="PF00557"/>
    </source>
</evidence>
<comment type="subunit">
    <text evidence="6">Monomer.</text>
</comment>
<dbReference type="PROSITE" id="PS00680">
    <property type="entry name" value="MAP_1"/>
    <property type="match status" value="1"/>
</dbReference>
<feature type="binding site" evidence="6">
    <location>
        <position position="233"/>
    </location>
    <ligand>
        <name>a divalent metal cation</name>
        <dbReference type="ChEBI" id="CHEBI:60240"/>
        <label>1</label>
    </ligand>
</feature>
<feature type="binding site" evidence="6">
    <location>
        <position position="176"/>
    </location>
    <ligand>
        <name>substrate</name>
    </ligand>
</feature>
<organism evidence="9 10">
    <name type="scientific">Dehalococcoides mccartyi</name>
    <dbReference type="NCBI Taxonomy" id="61435"/>
    <lineage>
        <taxon>Bacteria</taxon>
        <taxon>Bacillati</taxon>
        <taxon>Chloroflexota</taxon>
        <taxon>Dehalococcoidia</taxon>
        <taxon>Dehalococcoidales</taxon>
        <taxon>Dehalococcoidaceae</taxon>
        <taxon>Dehalococcoides</taxon>
    </lineage>
</organism>
<feature type="binding site" evidence="6">
    <location>
        <position position="202"/>
    </location>
    <ligand>
        <name>a divalent metal cation</name>
        <dbReference type="ChEBI" id="CHEBI:60240"/>
        <label>2</label>
        <note>catalytic</note>
    </ligand>
</feature>
<evidence type="ECO:0000313" key="10">
    <source>
        <dbReference type="Proteomes" id="UP000053577"/>
    </source>
</evidence>
<dbReference type="PATRIC" id="fig|61435.5.peg.322"/>
<dbReference type="InterPro" id="IPR036005">
    <property type="entry name" value="Creatinase/aminopeptidase-like"/>
</dbReference>
<gene>
    <name evidence="6" type="primary">map</name>
    <name evidence="9" type="ORF">DA01_01585</name>
</gene>
<feature type="binding site" evidence="6">
    <location>
        <position position="233"/>
    </location>
    <ligand>
        <name>a divalent metal cation</name>
        <dbReference type="ChEBI" id="CHEBI:60240"/>
        <label>2</label>
        <note>catalytic</note>
    </ligand>
</feature>
<dbReference type="Proteomes" id="UP000053577">
    <property type="component" value="Unassembled WGS sequence"/>
</dbReference>
<evidence type="ECO:0000256" key="7">
    <source>
        <dbReference type="RuleBase" id="RU003653"/>
    </source>
</evidence>
<evidence type="ECO:0000256" key="6">
    <source>
        <dbReference type="HAMAP-Rule" id="MF_01974"/>
    </source>
</evidence>
<keyword evidence="5 6" id="KW-0378">Hydrolase</keyword>
<reference evidence="9 10" key="1">
    <citation type="journal article" date="2015" name="Sci. Rep.">
        <title>A comparative genomics and reductive dehalogenase gene transcription study of two chloroethene-respiring bacteria, Dehalococcoides mccartyi strains MB and 11a.</title>
        <authorList>
            <person name="Low A."/>
            <person name="Shen Z."/>
            <person name="Cheng D."/>
            <person name="Rogers M.J."/>
            <person name="Lee P.K."/>
            <person name="He J."/>
        </authorList>
    </citation>
    <scope>NUCLEOTIDE SEQUENCE [LARGE SCALE GENOMIC DNA]</scope>
    <source>
        <strain evidence="9 10">MB</strain>
    </source>
</reference>
<comment type="similarity">
    <text evidence="6">Belongs to the peptidase M24A family. Methionine aminopeptidase type 1 subfamily.</text>
</comment>
<proteinExistence type="inferred from homology"/>
<dbReference type="Gene3D" id="3.90.230.10">
    <property type="entry name" value="Creatinase/methionine aminopeptidase superfamily"/>
    <property type="match status" value="1"/>
</dbReference>
<dbReference type="GO" id="GO:0070006">
    <property type="term" value="F:metalloaminopeptidase activity"/>
    <property type="evidence" value="ECO:0007669"/>
    <property type="project" value="UniProtKB-UniRule"/>
</dbReference>
<dbReference type="PRINTS" id="PR00599">
    <property type="entry name" value="MAPEPTIDASE"/>
</dbReference>
<evidence type="ECO:0000256" key="5">
    <source>
        <dbReference type="ARBA" id="ARBA00022801"/>
    </source>
</evidence>
<name>A0A0V8M4K5_9CHLR</name>
<dbReference type="RefSeq" id="WP_058292171.1">
    <property type="nucleotide sequence ID" value="NZ_JGYD01000010.1"/>
</dbReference>
<dbReference type="OrthoDB" id="9802055at2"/>
<dbReference type="eggNOG" id="COG0024">
    <property type="taxonomic scope" value="Bacteria"/>
</dbReference>
<evidence type="ECO:0000256" key="1">
    <source>
        <dbReference type="ARBA" id="ARBA00002521"/>
    </source>
</evidence>
<feature type="domain" description="Peptidase M24" evidence="8">
    <location>
        <begin position="13"/>
        <end position="240"/>
    </location>
</feature>
<dbReference type="HAMAP" id="MF_01974">
    <property type="entry name" value="MetAP_1"/>
    <property type="match status" value="1"/>
</dbReference>
<dbReference type="GO" id="GO:0046872">
    <property type="term" value="F:metal ion binding"/>
    <property type="evidence" value="ECO:0007669"/>
    <property type="project" value="UniProtKB-UniRule"/>
</dbReference>
<evidence type="ECO:0000256" key="3">
    <source>
        <dbReference type="ARBA" id="ARBA00022670"/>
    </source>
</evidence>
<dbReference type="GO" id="GO:0006508">
    <property type="term" value="P:proteolysis"/>
    <property type="evidence" value="ECO:0007669"/>
    <property type="project" value="UniProtKB-KW"/>
</dbReference>